<keyword evidence="5" id="KW-0539">Nucleus</keyword>
<accession>A0A232LZX1</accession>
<dbReference type="GO" id="GO:0000978">
    <property type="term" value="F:RNA polymerase II cis-regulatory region sequence-specific DNA binding"/>
    <property type="evidence" value="ECO:0007669"/>
    <property type="project" value="TreeGrafter"/>
</dbReference>
<feature type="compositionally biased region" description="Basic and acidic residues" evidence="6">
    <location>
        <begin position="1"/>
        <end position="10"/>
    </location>
</feature>
<evidence type="ECO:0000259" key="7">
    <source>
        <dbReference type="PROSITE" id="PS50888"/>
    </source>
</evidence>
<evidence type="ECO:0000256" key="1">
    <source>
        <dbReference type="ARBA" id="ARBA00004123"/>
    </source>
</evidence>
<feature type="compositionally biased region" description="Pro residues" evidence="6">
    <location>
        <begin position="34"/>
        <end position="43"/>
    </location>
</feature>
<dbReference type="PANTHER" id="PTHR15741">
    <property type="entry name" value="BASIC HELIX-LOOP-HELIX ZIP TRANSCRIPTION FACTOR"/>
    <property type="match status" value="1"/>
</dbReference>
<keyword evidence="4" id="KW-0804">Transcription</keyword>
<feature type="compositionally biased region" description="Basic residues" evidence="6">
    <location>
        <begin position="331"/>
        <end position="343"/>
    </location>
</feature>
<evidence type="ECO:0000313" key="9">
    <source>
        <dbReference type="Proteomes" id="UP000243515"/>
    </source>
</evidence>
<reference evidence="8 9" key="1">
    <citation type="journal article" date="2015" name="Environ. Microbiol.">
        <title>Metagenome sequence of Elaphomyces granulatus from sporocarp tissue reveals Ascomycota ectomycorrhizal fingerprints of genome expansion and a Proteobacteria-rich microbiome.</title>
        <authorList>
            <person name="Quandt C.A."/>
            <person name="Kohler A."/>
            <person name="Hesse C.N."/>
            <person name="Sharpton T.J."/>
            <person name="Martin F."/>
            <person name="Spatafora J.W."/>
        </authorList>
    </citation>
    <scope>NUCLEOTIDE SEQUENCE [LARGE SCALE GENOMIC DNA]</scope>
    <source>
        <strain evidence="8 9">OSC145934</strain>
    </source>
</reference>
<dbReference type="AlphaFoldDB" id="A0A232LZX1"/>
<dbReference type="PANTHER" id="PTHR15741:SF27">
    <property type="entry name" value="TRANSCRIPTION FACTOR AP-4"/>
    <property type="match status" value="1"/>
</dbReference>
<evidence type="ECO:0000256" key="3">
    <source>
        <dbReference type="ARBA" id="ARBA00023125"/>
    </source>
</evidence>
<feature type="domain" description="BHLH" evidence="7">
    <location>
        <begin position="372"/>
        <end position="423"/>
    </location>
</feature>
<organism evidence="8 9">
    <name type="scientific">Elaphomyces granulatus</name>
    <dbReference type="NCBI Taxonomy" id="519963"/>
    <lineage>
        <taxon>Eukaryota</taxon>
        <taxon>Fungi</taxon>
        <taxon>Dikarya</taxon>
        <taxon>Ascomycota</taxon>
        <taxon>Pezizomycotina</taxon>
        <taxon>Eurotiomycetes</taxon>
        <taxon>Eurotiomycetidae</taxon>
        <taxon>Eurotiales</taxon>
        <taxon>Elaphomycetaceae</taxon>
        <taxon>Elaphomyces</taxon>
    </lineage>
</organism>
<dbReference type="InterPro" id="IPR057072">
    <property type="entry name" value="bHLH_INO4"/>
</dbReference>
<protein>
    <recommendedName>
        <fullName evidence="7">BHLH domain-containing protein</fullName>
    </recommendedName>
</protein>
<feature type="region of interest" description="Disordered" evidence="6">
    <location>
        <begin position="262"/>
        <end position="356"/>
    </location>
</feature>
<evidence type="ECO:0000313" key="8">
    <source>
        <dbReference type="EMBL" id="OXV09703.1"/>
    </source>
</evidence>
<keyword evidence="3" id="KW-0238">DNA-binding</keyword>
<dbReference type="PROSITE" id="PS50888">
    <property type="entry name" value="BHLH"/>
    <property type="match status" value="1"/>
</dbReference>
<dbReference type="GO" id="GO:0005634">
    <property type="term" value="C:nucleus"/>
    <property type="evidence" value="ECO:0007669"/>
    <property type="project" value="UniProtKB-SubCell"/>
</dbReference>
<name>A0A232LZX1_9EURO</name>
<dbReference type="GO" id="GO:0046983">
    <property type="term" value="F:protein dimerization activity"/>
    <property type="evidence" value="ECO:0007669"/>
    <property type="project" value="InterPro"/>
</dbReference>
<keyword evidence="9" id="KW-1185">Reference proteome</keyword>
<dbReference type="GO" id="GO:0000981">
    <property type="term" value="F:DNA-binding transcription factor activity, RNA polymerase II-specific"/>
    <property type="evidence" value="ECO:0007669"/>
    <property type="project" value="TreeGrafter"/>
</dbReference>
<comment type="caution">
    <text evidence="8">The sequence shown here is derived from an EMBL/GenBank/DDBJ whole genome shotgun (WGS) entry which is preliminary data.</text>
</comment>
<dbReference type="Proteomes" id="UP000243515">
    <property type="component" value="Unassembled WGS sequence"/>
</dbReference>
<evidence type="ECO:0000256" key="6">
    <source>
        <dbReference type="SAM" id="MobiDB-lite"/>
    </source>
</evidence>
<dbReference type="InterPro" id="IPR011598">
    <property type="entry name" value="bHLH_dom"/>
</dbReference>
<dbReference type="InterPro" id="IPR036638">
    <property type="entry name" value="HLH_DNA-bd_sf"/>
</dbReference>
<dbReference type="OrthoDB" id="5778525at2759"/>
<dbReference type="InterPro" id="IPR052207">
    <property type="entry name" value="Max-like/E-box_TFs"/>
</dbReference>
<dbReference type="Gene3D" id="4.10.280.10">
    <property type="entry name" value="Helix-loop-helix DNA-binding domain"/>
    <property type="match status" value="1"/>
</dbReference>
<evidence type="ECO:0000256" key="4">
    <source>
        <dbReference type="ARBA" id="ARBA00023163"/>
    </source>
</evidence>
<feature type="region of interest" description="Disordered" evidence="6">
    <location>
        <begin position="1"/>
        <end position="49"/>
    </location>
</feature>
<comment type="subcellular location">
    <subcellularLocation>
        <location evidence="1">Nucleus</location>
    </subcellularLocation>
</comment>
<evidence type="ECO:0000256" key="2">
    <source>
        <dbReference type="ARBA" id="ARBA00023015"/>
    </source>
</evidence>
<dbReference type="Pfam" id="PF23181">
    <property type="entry name" value="bHLH_INO4"/>
    <property type="match status" value="1"/>
</dbReference>
<sequence>MNFEGPEARNGHASTPSPGPFGYSFLSSHDTPYEPAPAPPPGPALLDDSESTMLDNFFTTLNSNQLDSSDIFFRGQPQGKGAGTFSMEWPDELPPTFEGSATSLSQPSLLPYDVEKTGGEQICNDPEASSDILAAASMLYQNGGFDFGSTFSHHLFPDQSFSGMNGNIPIKNLRSNDQLASKNSRPQPMRKRLPQGFHTAEMFFDVQQSVPLDQQTSAKVRTLCWGSDASFVDHGYLAPPDQPNEEECTNDLLNKLECLEPQSSSANTRAPSPVLAGDRHGDWASRNGAQHEQENNSNEDNDNANTRPTKRLKSNVKEENEDSDTNDTLSKSRKSKTPGHSKTSHTLADNPLRKPKLQQGIKPMRENLTEEQKRTNHILSEQKRRNLIKQGFDELCSLVPELRGGGFSKSAMLLQGAEWLEDMMHGNEILKTQLSDLKSMNGIIIPR</sequence>
<gene>
    <name evidence="8" type="ORF">Egran_02540</name>
</gene>
<dbReference type="CDD" id="cd11404">
    <property type="entry name" value="bHLHzip_Mlx_like"/>
    <property type="match status" value="1"/>
</dbReference>
<proteinExistence type="predicted"/>
<dbReference type="EMBL" id="NPHW01003376">
    <property type="protein sequence ID" value="OXV09703.1"/>
    <property type="molecule type" value="Genomic_DNA"/>
</dbReference>
<keyword evidence="2" id="KW-0805">Transcription regulation</keyword>
<dbReference type="SUPFAM" id="SSF47459">
    <property type="entry name" value="HLH, helix-loop-helix DNA-binding domain"/>
    <property type="match status" value="1"/>
</dbReference>
<evidence type="ECO:0000256" key="5">
    <source>
        <dbReference type="ARBA" id="ARBA00023242"/>
    </source>
</evidence>
<feature type="compositionally biased region" description="Basic and acidic residues" evidence="6">
    <location>
        <begin position="277"/>
        <end position="294"/>
    </location>
</feature>